<evidence type="ECO:0000313" key="1">
    <source>
        <dbReference type="EMBL" id="OZN24991.1"/>
    </source>
</evidence>
<proteinExistence type="predicted"/>
<dbReference type="InterPro" id="IPR026269">
    <property type="entry name" value="DmsD-type"/>
</dbReference>
<dbReference type="EMBL" id="NLFK01000005">
    <property type="protein sequence ID" value="OZN24991.1"/>
    <property type="molecule type" value="Genomic_DNA"/>
</dbReference>
<reference evidence="1 3" key="1">
    <citation type="submission" date="2017-07" db="EMBL/GenBank/DDBJ databases">
        <title>Virulence factors identified in Actinobacillus seminis.</title>
        <authorList>
            <person name="Negrete-Abascal E."/>
            <person name="Vaca-Pacheco S."/>
            <person name="Montes-Garcia F."/>
            <person name="Leyto-Gil A.M."/>
            <person name="Fragoso-Garcia E."/>
            <person name="Carvente-Garcia R."/>
            <person name="Perez-Agueros S."/>
            <person name="Castelan-Sanchez H.G."/>
            <person name="Garcia-Molina A."/>
            <person name="Villamar T.E."/>
            <person name="Vazquez-Cruz C."/>
        </authorList>
    </citation>
    <scope>NUCLEOTIDE SEQUENCE [LARGE SCALE GENOMIC DNA]</scope>
    <source>
        <strain evidence="1 3">ATCC 15768</strain>
    </source>
</reference>
<dbReference type="InterPro" id="IPR036411">
    <property type="entry name" value="TorD-like_sf"/>
</dbReference>
<dbReference type="PANTHER" id="PTHR34227">
    <property type="entry name" value="CHAPERONE PROTEIN YCDY"/>
    <property type="match status" value="1"/>
</dbReference>
<evidence type="ECO:0000313" key="2">
    <source>
        <dbReference type="EMBL" id="SUU36281.1"/>
    </source>
</evidence>
<dbReference type="RefSeq" id="WP_094946444.1">
    <property type="nucleotide sequence ID" value="NZ_NLFK01000005.1"/>
</dbReference>
<evidence type="ECO:0000313" key="3">
    <source>
        <dbReference type="Proteomes" id="UP000215738"/>
    </source>
</evidence>
<dbReference type="PIRSF" id="PIRSF004690">
    <property type="entry name" value="DmsD"/>
    <property type="match status" value="1"/>
</dbReference>
<reference evidence="2 4" key="2">
    <citation type="submission" date="2018-06" db="EMBL/GenBank/DDBJ databases">
        <authorList>
            <consortium name="Pathogen Informatics"/>
            <person name="Doyle S."/>
        </authorList>
    </citation>
    <scope>NUCLEOTIDE SEQUENCE [LARGE SCALE GENOMIC DNA]</scope>
    <source>
        <strain evidence="2 4">NCTC10851</strain>
    </source>
</reference>
<dbReference type="InParanoid" id="A0A263HD31"/>
<protein>
    <submittedName>
        <fullName evidence="2">TorD protein</fullName>
    </submittedName>
</protein>
<organism evidence="2 4">
    <name type="scientific">Actinobacillus seminis</name>
    <dbReference type="NCBI Taxonomy" id="722"/>
    <lineage>
        <taxon>Bacteria</taxon>
        <taxon>Pseudomonadati</taxon>
        <taxon>Pseudomonadota</taxon>
        <taxon>Gammaproteobacteria</taxon>
        <taxon>Pasteurellales</taxon>
        <taxon>Pasteurellaceae</taxon>
        <taxon>Actinobacillus</taxon>
    </lineage>
</organism>
<dbReference type="SUPFAM" id="SSF89155">
    <property type="entry name" value="TorD-like"/>
    <property type="match status" value="1"/>
</dbReference>
<dbReference type="Gene3D" id="1.10.3480.10">
    <property type="entry name" value="TorD-like"/>
    <property type="match status" value="1"/>
</dbReference>
<dbReference type="FunCoup" id="A0A263HD31">
    <property type="interactions" value="8"/>
</dbReference>
<keyword evidence="3" id="KW-1185">Reference proteome</keyword>
<evidence type="ECO:0000313" key="4">
    <source>
        <dbReference type="Proteomes" id="UP000254507"/>
    </source>
</evidence>
<dbReference type="EMBL" id="UFSB01000001">
    <property type="protein sequence ID" value="SUU36281.1"/>
    <property type="molecule type" value="Genomic_DNA"/>
</dbReference>
<dbReference type="PANTHER" id="PTHR34227:SF12">
    <property type="entry name" value="CHAPERONE PROTEIN YCDY"/>
    <property type="match status" value="1"/>
</dbReference>
<sequence>MSTERQLSHFSLISRLFGNLFYRAPTDPLLSNVFTWLQQKGLSQVWALDTDVQSEQALDALQMKIDLTLLEQEYSRLFGKANPLIKTVITDYGIAVSDFIAFRKERAMPPLTENEQSAVHFALVFLTASWIEDNVASVQAQRELFERFLLPCAHLFLAQVEQQANLPFYRSLAILSREILAAMADELDEAEEE</sequence>
<dbReference type="AlphaFoldDB" id="A0A263HD31"/>
<name>A0A263HD31_9PAST</name>
<dbReference type="Proteomes" id="UP000215738">
    <property type="component" value="Unassembled WGS sequence"/>
</dbReference>
<accession>A0A263HD31</accession>
<dbReference type="Proteomes" id="UP000254507">
    <property type="component" value="Unassembled WGS sequence"/>
</dbReference>
<gene>
    <name evidence="2" type="primary">ycdY</name>
    <name evidence="1" type="ORF">CFY87_06610</name>
    <name evidence="2" type="ORF">NCTC10851_01169</name>
</gene>
<dbReference type="OrthoDB" id="5684843at2"/>
<dbReference type="InterPro" id="IPR050289">
    <property type="entry name" value="TorD/DmsD_chaperones"/>
</dbReference>